<name>A0AAD4LPV1_9AGAM</name>
<organism evidence="2 3">
    <name type="scientific">Lactarius akahatsu</name>
    <dbReference type="NCBI Taxonomy" id="416441"/>
    <lineage>
        <taxon>Eukaryota</taxon>
        <taxon>Fungi</taxon>
        <taxon>Dikarya</taxon>
        <taxon>Basidiomycota</taxon>
        <taxon>Agaricomycotina</taxon>
        <taxon>Agaricomycetes</taxon>
        <taxon>Russulales</taxon>
        <taxon>Russulaceae</taxon>
        <taxon>Lactarius</taxon>
    </lineage>
</organism>
<proteinExistence type="predicted"/>
<dbReference type="PANTHER" id="PTHR39398:SF1">
    <property type="entry name" value="CSN8_PSMD8_EIF3K DOMAIN-CONTAINING PROTEIN"/>
    <property type="match status" value="1"/>
</dbReference>
<dbReference type="AlphaFoldDB" id="A0AAD4LPV1"/>
<dbReference type="PANTHER" id="PTHR39398">
    <property type="entry name" value="YALI0F14311P"/>
    <property type="match status" value="1"/>
</dbReference>
<evidence type="ECO:0000313" key="2">
    <source>
        <dbReference type="EMBL" id="KAH8998443.1"/>
    </source>
</evidence>
<accession>A0AAD4LPV1</accession>
<evidence type="ECO:0000256" key="1">
    <source>
        <dbReference type="SAM" id="MobiDB-lite"/>
    </source>
</evidence>
<evidence type="ECO:0000313" key="3">
    <source>
        <dbReference type="Proteomes" id="UP001201163"/>
    </source>
</evidence>
<gene>
    <name evidence="2" type="ORF">EDB92DRAFT_1791619</name>
</gene>
<dbReference type="EMBL" id="JAKELL010000005">
    <property type="protein sequence ID" value="KAH8998443.1"/>
    <property type="molecule type" value="Genomic_DNA"/>
</dbReference>
<dbReference type="Proteomes" id="UP001201163">
    <property type="component" value="Unassembled WGS sequence"/>
</dbReference>
<sequence length="355" mass="40158">MPTRQARGGSFTRSRRRRGPNPNHAAADLGSASDRRSPSGNGKFEHIPSISRSSGVDPGGDMLKDHRVQEEYRLFLQQKVISVGYLYPSLSSFGESDVQKSEAESNILIQFRKLREGVSASRRHDRFAVEAYETSLFLSIIFQSHVQTTSILSHLLPDLYLSIEHPPNGSSSLTVLLASLHSLDIHYPSQRAFLELSKNLPPSFALRRDHEVWLRELSSSLRRGGYAQFGRLTQPSSLTLLAAWPASETPDQRTSPIHQDPDLRLLSFQTLVNSLRTHFRLSAWRMLRSAYREFALPLSDTTAWLSGVLLLERETEKQEDLRGGDRVQLWFVLRENLGEVGRKGDKGRWAITTKK</sequence>
<feature type="region of interest" description="Disordered" evidence="1">
    <location>
        <begin position="1"/>
        <end position="63"/>
    </location>
</feature>
<keyword evidence="3" id="KW-1185">Reference proteome</keyword>
<comment type="caution">
    <text evidence="2">The sequence shown here is derived from an EMBL/GenBank/DDBJ whole genome shotgun (WGS) entry which is preliminary data.</text>
</comment>
<protein>
    <submittedName>
        <fullName evidence="2">Uncharacterized protein</fullName>
    </submittedName>
</protein>
<reference evidence="2" key="1">
    <citation type="submission" date="2022-01" db="EMBL/GenBank/DDBJ databases">
        <title>Comparative genomics reveals a dynamic genome evolution in the ectomycorrhizal milk-cap (Lactarius) mushrooms.</title>
        <authorList>
            <consortium name="DOE Joint Genome Institute"/>
            <person name="Lebreton A."/>
            <person name="Tang N."/>
            <person name="Kuo A."/>
            <person name="LaButti K."/>
            <person name="Drula E."/>
            <person name="Barry K."/>
            <person name="Clum A."/>
            <person name="Lipzen A."/>
            <person name="Mousain D."/>
            <person name="Ng V."/>
            <person name="Wang R."/>
            <person name="Wang X."/>
            <person name="Dai Y."/>
            <person name="Henrissat B."/>
            <person name="Grigoriev I.V."/>
            <person name="Guerin-Laguette A."/>
            <person name="Yu F."/>
            <person name="Martin F.M."/>
        </authorList>
    </citation>
    <scope>NUCLEOTIDE SEQUENCE</scope>
    <source>
        <strain evidence="2">QP</strain>
    </source>
</reference>